<keyword evidence="4 7" id="KW-0747">Spliceosome</keyword>
<organism evidence="9 10">
    <name type="scientific">Babesia ovata</name>
    <dbReference type="NCBI Taxonomy" id="189622"/>
    <lineage>
        <taxon>Eukaryota</taxon>
        <taxon>Sar</taxon>
        <taxon>Alveolata</taxon>
        <taxon>Apicomplexa</taxon>
        <taxon>Aconoidasida</taxon>
        <taxon>Piroplasmida</taxon>
        <taxon>Babesiidae</taxon>
        <taxon>Babesia</taxon>
    </lineage>
</organism>
<feature type="region of interest" description="Disordered" evidence="8">
    <location>
        <begin position="403"/>
        <end position="448"/>
    </location>
</feature>
<evidence type="ECO:0000256" key="1">
    <source>
        <dbReference type="ARBA" id="ARBA00004123"/>
    </source>
</evidence>
<keyword evidence="5 7" id="KW-0508">mRNA splicing</keyword>
<comment type="caution">
    <text evidence="9">The sequence shown here is derived from an EMBL/GenBank/DDBJ whole genome shotgun (WGS) entry which is preliminary data.</text>
</comment>
<accession>A0A2H6K6M8</accession>
<comment type="similarity">
    <text evidence="2 7">Belongs to the PRP38 family.</text>
</comment>
<comment type="subcellular location">
    <subcellularLocation>
        <location evidence="1 7">Nucleus</location>
    </subcellularLocation>
</comment>
<dbReference type="EMBL" id="BDSA01000001">
    <property type="protein sequence ID" value="GBE58646.1"/>
    <property type="molecule type" value="Genomic_DNA"/>
</dbReference>
<dbReference type="GO" id="GO:0005681">
    <property type="term" value="C:spliceosomal complex"/>
    <property type="evidence" value="ECO:0007669"/>
    <property type="project" value="UniProtKB-KW"/>
</dbReference>
<sequence>MYGQNNESDPASGHGAPDASSMGTGTHLPSGNPLVQVPGQPSAATAPGYGAYYGYTGYAAYDYGANYGNVSAAATIPPTPPVAAPLAPMAVPPPAPMAPDTTTVPYTMAPPSAEEKLESVQRCHMHTKPDLNCKFCRKYKSAVHEMSRLAAQQSGQQPAEKPNQLPMTNSSTYNLNTLLLSNILHSEYYKSLSTMNSYVDVMNELIQYADHAEPYCSTATRAPSTLFCCLHKLLTLRLTERQMTALIDCPKSPYPRCCGFLYLRFVLPSDQLWDWFEPYLMDDETFVVSVNPSRKTTIGEFCERLLMDDKYFNTVLPRLPMRFKNRHGPHLFSMAEHRRRRVRNLESMDDFVPGKSVSAFISGDWVECTIQSVSDDYPTVTVSLTSGEEHTIDIGYISLKKAEKSGSKRGRESESPEDGGRGRQPRYTDRHRTRDGSPDSKNSKEALLREFKRRESERALAVGKVRLCVVAP</sequence>
<evidence type="ECO:0000256" key="3">
    <source>
        <dbReference type="ARBA" id="ARBA00022664"/>
    </source>
</evidence>
<evidence type="ECO:0000256" key="4">
    <source>
        <dbReference type="ARBA" id="ARBA00022728"/>
    </source>
</evidence>
<dbReference type="Pfam" id="PF03371">
    <property type="entry name" value="PRP38"/>
    <property type="match status" value="1"/>
</dbReference>
<dbReference type="InterPro" id="IPR005037">
    <property type="entry name" value="PRP38"/>
</dbReference>
<proteinExistence type="inferred from homology"/>
<keyword evidence="3 7" id="KW-0507">mRNA processing</keyword>
<dbReference type="GO" id="GO:0000398">
    <property type="term" value="P:mRNA splicing, via spliceosome"/>
    <property type="evidence" value="ECO:0007669"/>
    <property type="project" value="UniProtKB-UniRule"/>
</dbReference>
<evidence type="ECO:0000256" key="7">
    <source>
        <dbReference type="RuleBase" id="RU367025"/>
    </source>
</evidence>
<dbReference type="AlphaFoldDB" id="A0A2H6K6M8"/>
<dbReference type="PANTHER" id="PTHR23142">
    <property type="entry name" value="PRE-MRNA-SPLICING FACTOR 38A-RELATED"/>
    <property type="match status" value="1"/>
</dbReference>
<evidence type="ECO:0000256" key="5">
    <source>
        <dbReference type="ARBA" id="ARBA00023187"/>
    </source>
</evidence>
<evidence type="ECO:0000256" key="8">
    <source>
        <dbReference type="SAM" id="MobiDB-lite"/>
    </source>
</evidence>
<comment type="function">
    <text evidence="7">Required for pre-mRNA splicing.</text>
</comment>
<dbReference type="RefSeq" id="XP_028864889.1">
    <property type="nucleotide sequence ID" value="XM_029009056.1"/>
</dbReference>
<feature type="region of interest" description="Disordered" evidence="8">
    <location>
        <begin position="1"/>
        <end position="39"/>
    </location>
</feature>
<keyword evidence="6 7" id="KW-0539">Nucleus</keyword>
<gene>
    <name evidence="9" type="ORF">BOVATA_001390</name>
</gene>
<evidence type="ECO:0000256" key="6">
    <source>
        <dbReference type="ARBA" id="ARBA00023242"/>
    </source>
</evidence>
<dbReference type="Proteomes" id="UP000236319">
    <property type="component" value="Unassembled WGS sequence"/>
</dbReference>
<dbReference type="VEuPathDB" id="PiroplasmaDB:BOVATA_001390"/>
<protein>
    <recommendedName>
        <fullName evidence="7">Pre-mRNA-splicing factor 38</fullName>
    </recommendedName>
</protein>
<evidence type="ECO:0000256" key="2">
    <source>
        <dbReference type="ARBA" id="ARBA00006164"/>
    </source>
</evidence>
<evidence type="ECO:0000313" key="10">
    <source>
        <dbReference type="Proteomes" id="UP000236319"/>
    </source>
</evidence>
<reference evidence="9 10" key="1">
    <citation type="journal article" date="2017" name="BMC Genomics">
        <title>Whole-genome assembly of Babesia ovata and comparative genomics between closely related pathogens.</title>
        <authorList>
            <person name="Yamagishi J."/>
            <person name="Asada M."/>
            <person name="Hakimi H."/>
            <person name="Tanaka T.Q."/>
            <person name="Sugimoto C."/>
            <person name="Kawazu S."/>
        </authorList>
    </citation>
    <scope>NUCLEOTIDE SEQUENCE [LARGE SCALE GENOMIC DNA]</scope>
    <source>
        <strain evidence="9 10">Miyake</strain>
    </source>
</reference>
<dbReference type="GeneID" id="39872416"/>
<dbReference type="OrthoDB" id="3881at2759"/>
<evidence type="ECO:0000313" key="9">
    <source>
        <dbReference type="EMBL" id="GBE58646.1"/>
    </source>
</evidence>
<keyword evidence="10" id="KW-1185">Reference proteome</keyword>
<name>A0A2H6K6M8_9APIC</name>